<keyword evidence="3" id="KW-0519">Myristate</keyword>
<dbReference type="InterPro" id="IPR019142">
    <property type="entry name" value="Dymeclin"/>
</dbReference>
<evidence type="ECO:0000256" key="3">
    <source>
        <dbReference type="ARBA" id="ARBA00022707"/>
    </source>
</evidence>
<dbReference type="GO" id="GO:0007030">
    <property type="term" value="P:Golgi organization"/>
    <property type="evidence" value="ECO:0007669"/>
    <property type="project" value="TreeGrafter"/>
</dbReference>
<gene>
    <name evidence="6" type="ORF">HPBE_LOCUS24012</name>
</gene>
<evidence type="ECO:0000313" key="7">
    <source>
        <dbReference type="Proteomes" id="UP000050761"/>
    </source>
</evidence>
<evidence type="ECO:0000256" key="2">
    <source>
        <dbReference type="ARBA" id="ARBA00015736"/>
    </source>
</evidence>
<evidence type="ECO:0000313" key="6">
    <source>
        <dbReference type="EMBL" id="VDP42363.1"/>
    </source>
</evidence>
<sequence>MGGVVSSETAIAENVPLKRFTGTESIVDIDPFWNNLLSFNLKIDDYDTVQARAFDESLNDFLQSLMYNTQSSGNFAAFIRVFLRRSTELKTSEQYEKWGVYFSKIFLWQTANALIILRYICKFLTQRMTEAEFVKVFASSSSAASSTAECSDDGQEAETEENDTDSESQYCNTAEKLLDILINILSDLPVSENTMAIHVEAVKCVITMLSSQLYNEAVVNSSVIFSYFISGACSKQAAVFTKTLLRNYLIHNAEYHPLKKDDGGSIVLGIASM</sequence>
<proteinExistence type="inferred from homology"/>
<feature type="region of interest" description="Disordered" evidence="5">
    <location>
        <begin position="146"/>
        <end position="168"/>
    </location>
</feature>
<name>A0A183GMU3_HELPZ</name>
<protein>
    <recommendedName>
        <fullName evidence="2">Dymeclin</fullName>
    </recommendedName>
</protein>
<reference evidence="8" key="2">
    <citation type="submission" date="2019-09" db="UniProtKB">
        <authorList>
            <consortium name="WormBaseParasite"/>
        </authorList>
    </citation>
    <scope>IDENTIFICATION</scope>
</reference>
<evidence type="ECO:0000256" key="4">
    <source>
        <dbReference type="ARBA" id="ARBA00023288"/>
    </source>
</evidence>
<dbReference type="Pfam" id="PF09742">
    <property type="entry name" value="Dymeclin"/>
    <property type="match status" value="1"/>
</dbReference>
<keyword evidence="4" id="KW-0449">Lipoprotein</keyword>
<organism evidence="7 8">
    <name type="scientific">Heligmosomoides polygyrus</name>
    <name type="common">Parasitic roundworm</name>
    <dbReference type="NCBI Taxonomy" id="6339"/>
    <lineage>
        <taxon>Eukaryota</taxon>
        <taxon>Metazoa</taxon>
        <taxon>Ecdysozoa</taxon>
        <taxon>Nematoda</taxon>
        <taxon>Chromadorea</taxon>
        <taxon>Rhabditida</taxon>
        <taxon>Rhabditina</taxon>
        <taxon>Rhabditomorpha</taxon>
        <taxon>Strongyloidea</taxon>
        <taxon>Heligmosomidae</taxon>
        <taxon>Heligmosomoides</taxon>
    </lineage>
</organism>
<dbReference type="OrthoDB" id="10253409at2759"/>
<accession>A0A183GMU3</accession>
<accession>A0A3P8H7F6</accession>
<evidence type="ECO:0000256" key="1">
    <source>
        <dbReference type="ARBA" id="ARBA00010603"/>
    </source>
</evidence>
<evidence type="ECO:0000313" key="8">
    <source>
        <dbReference type="WBParaSite" id="HPBE_0002401301-mRNA-1"/>
    </source>
</evidence>
<dbReference type="AlphaFoldDB" id="A0A183GMU3"/>
<dbReference type="GO" id="GO:0005794">
    <property type="term" value="C:Golgi apparatus"/>
    <property type="evidence" value="ECO:0007669"/>
    <property type="project" value="TreeGrafter"/>
</dbReference>
<dbReference type="Proteomes" id="UP000050761">
    <property type="component" value="Unassembled WGS sequence"/>
</dbReference>
<dbReference type="PANTHER" id="PTHR12895:SF9">
    <property type="entry name" value="DYMECLIN"/>
    <property type="match status" value="1"/>
</dbReference>
<reference evidence="6 7" key="1">
    <citation type="submission" date="2018-11" db="EMBL/GenBank/DDBJ databases">
        <authorList>
            <consortium name="Pathogen Informatics"/>
        </authorList>
    </citation>
    <scope>NUCLEOTIDE SEQUENCE [LARGE SCALE GENOMIC DNA]</scope>
</reference>
<comment type="similarity">
    <text evidence="1">Belongs to the dymeclin family.</text>
</comment>
<dbReference type="WBParaSite" id="HPBE_0002401301-mRNA-1">
    <property type="protein sequence ID" value="HPBE_0002401301-mRNA-1"/>
    <property type="gene ID" value="HPBE_0002401301"/>
</dbReference>
<keyword evidence="7" id="KW-1185">Reference proteome</keyword>
<evidence type="ECO:0000256" key="5">
    <source>
        <dbReference type="SAM" id="MobiDB-lite"/>
    </source>
</evidence>
<dbReference type="PANTHER" id="PTHR12895">
    <property type="entry name" value="DYMECLIN"/>
    <property type="match status" value="1"/>
</dbReference>
<dbReference type="EMBL" id="UZAH01035734">
    <property type="protein sequence ID" value="VDP42363.1"/>
    <property type="molecule type" value="Genomic_DNA"/>
</dbReference>
<feature type="compositionally biased region" description="Acidic residues" evidence="5">
    <location>
        <begin position="150"/>
        <end position="166"/>
    </location>
</feature>